<accession>R1GTA9</accession>
<dbReference type="AlphaFoldDB" id="R1GTA9"/>
<dbReference type="PATRIC" id="fig|1268236.3.peg.2378"/>
<protein>
    <submittedName>
        <fullName evidence="1">Uncharacterized protein</fullName>
    </submittedName>
</protein>
<name>R1GTA9_9GAMM</name>
<gene>
    <name evidence="1" type="ORF">G113_12057</name>
</gene>
<dbReference type="EMBL" id="AQGQ01000076">
    <property type="protein sequence ID" value="EOD54880.1"/>
    <property type="molecule type" value="Genomic_DNA"/>
</dbReference>
<dbReference type="RefSeq" id="WP_005901974.1">
    <property type="nucleotide sequence ID" value="NZ_AQGQ01000076.1"/>
</dbReference>
<organism evidence="1 2">
    <name type="scientific">Aeromonas molluscorum 848</name>
    <dbReference type="NCBI Taxonomy" id="1268236"/>
    <lineage>
        <taxon>Bacteria</taxon>
        <taxon>Pseudomonadati</taxon>
        <taxon>Pseudomonadota</taxon>
        <taxon>Gammaproteobacteria</taxon>
        <taxon>Aeromonadales</taxon>
        <taxon>Aeromonadaceae</taxon>
        <taxon>Aeromonas</taxon>
    </lineage>
</organism>
<dbReference type="Proteomes" id="UP000013526">
    <property type="component" value="Unassembled WGS sequence"/>
</dbReference>
<reference evidence="1 2" key="1">
    <citation type="journal article" date="2013" name="Genome Announc.">
        <title>Draft Genome Sequence of Aeromonas molluscorum Strain 848TT, Isolated from Bivalve Molluscs.</title>
        <authorList>
            <person name="Spataro N."/>
            <person name="Farfan M."/>
            <person name="Albarral V."/>
            <person name="Sanglas A."/>
            <person name="Loren J.G."/>
            <person name="Fuste M.C."/>
            <person name="Bosch E."/>
        </authorList>
    </citation>
    <scope>NUCLEOTIDE SEQUENCE [LARGE SCALE GENOMIC DNA]</scope>
    <source>
        <strain evidence="1 2">848</strain>
    </source>
</reference>
<proteinExistence type="predicted"/>
<evidence type="ECO:0000313" key="1">
    <source>
        <dbReference type="EMBL" id="EOD54880.1"/>
    </source>
</evidence>
<comment type="caution">
    <text evidence="1">The sequence shown here is derived from an EMBL/GenBank/DDBJ whole genome shotgun (WGS) entry which is preliminary data.</text>
</comment>
<evidence type="ECO:0000313" key="2">
    <source>
        <dbReference type="Proteomes" id="UP000013526"/>
    </source>
</evidence>
<keyword evidence="2" id="KW-1185">Reference proteome</keyword>
<dbReference type="OrthoDB" id="7054050at2"/>
<sequence>MKTFIYYPGMEVRDELWLKFALLWLERLAFVFTLSEQSQLPPLLNQLAHRSTLLAPPPSAADFDAITPQLIEQLGTLLAPTFIRHRVFGNKALIARWQQAANHDCFCPSQAGLTHLHQYCLAHHLASEEKGGIRMARRLANLLSMYLAREWALTHDGILITDHDYLDRLLHLAESRYQPQGGQDCFHLEIGLRLPTNLATLSFDTLLAKRHNPGFTLALTGFHQVLTTLIKGLEEGSATPQLLIAFTKARDLLEDEQSEIAISSPQTATMAPLVLPLTLQINTVEPAAAQLNRLQATNAALARPLVFHPIKKSHFLRRKSLHGFTRLGQVRHG</sequence>